<dbReference type="EMBL" id="JAGILA010000004">
    <property type="protein sequence ID" value="MBP2237030.1"/>
    <property type="molecule type" value="Genomic_DNA"/>
</dbReference>
<keyword evidence="3" id="KW-0808">Transferase</keyword>
<dbReference type="Gene3D" id="3.40.30.10">
    <property type="entry name" value="Glutaredoxin"/>
    <property type="match status" value="1"/>
</dbReference>
<dbReference type="SFLD" id="SFLDG00358">
    <property type="entry name" value="Main_(cytGST)"/>
    <property type="match status" value="1"/>
</dbReference>
<dbReference type="InterPro" id="IPR004045">
    <property type="entry name" value="Glutathione_S-Trfase_N"/>
</dbReference>
<dbReference type="GO" id="GO:0004364">
    <property type="term" value="F:glutathione transferase activity"/>
    <property type="evidence" value="ECO:0007669"/>
    <property type="project" value="UniProtKB-EC"/>
</dbReference>
<dbReference type="PANTHER" id="PTHR44051:SF8">
    <property type="entry name" value="GLUTATHIONE S-TRANSFERASE GSTA"/>
    <property type="match status" value="1"/>
</dbReference>
<dbReference type="InterPro" id="IPR040079">
    <property type="entry name" value="Glutathione_S-Trfase"/>
</dbReference>
<dbReference type="PROSITE" id="PS50405">
    <property type="entry name" value="GST_CTER"/>
    <property type="match status" value="1"/>
</dbReference>
<dbReference type="InterPro" id="IPR010987">
    <property type="entry name" value="Glutathione-S-Trfase_C-like"/>
</dbReference>
<evidence type="ECO:0000259" key="2">
    <source>
        <dbReference type="PROSITE" id="PS50405"/>
    </source>
</evidence>
<dbReference type="PANTHER" id="PTHR44051">
    <property type="entry name" value="GLUTATHIONE S-TRANSFERASE-RELATED"/>
    <property type="match status" value="1"/>
</dbReference>
<dbReference type="Pfam" id="PF13417">
    <property type="entry name" value="GST_N_3"/>
    <property type="match status" value="1"/>
</dbReference>
<accession>A0ABS4R3X1</accession>
<dbReference type="Proteomes" id="UP000730739">
    <property type="component" value="Unassembled WGS sequence"/>
</dbReference>
<name>A0ABS4R3X1_9HYPH</name>
<dbReference type="SFLD" id="SFLDS00019">
    <property type="entry name" value="Glutathione_Transferase_(cytos"/>
    <property type="match status" value="1"/>
</dbReference>
<dbReference type="InterPro" id="IPR036282">
    <property type="entry name" value="Glutathione-S-Trfase_C_sf"/>
</dbReference>
<dbReference type="PROSITE" id="PS50404">
    <property type="entry name" value="GST_NTER"/>
    <property type="match status" value="1"/>
</dbReference>
<dbReference type="EC" id="2.5.1.18" evidence="3"/>
<evidence type="ECO:0000313" key="4">
    <source>
        <dbReference type="Proteomes" id="UP000730739"/>
    </source>
</evidence>
<feature type="domain" description="GST C-terminal" evidence="2">
    <location>
        <begin position="88"/>
        <end position="212"/>
    </location>
</feature>
<protein>
    <submittedName>
        <fullName evidence="3">Glutathione S-transferase</fullName>
        <ecNumber evidence="3">2.5.1.18</ecNumber>
    </submittedName>
</protein>
<feature type="domain" description="GST N-terminal" evidence="1">
    <location>
        <begin position="1"/>
        <end position="83"/>
    </location>
</feature>
<dbReference type="SUPFAM" id="SSF47616">
    <property type="entry name" value="GST C-terminal domain-like"/>
    <property type="match status" value="1"/>
</dbReference>
<dbReference type="InterPro" id="IPR036249">
    <property type="entry name" value="Thioredoxin-like_sf"/>
</dbReference>
<comment type="caution">
    <text evidence="3">The sequence shown here is derived from an EMBL/GenBank/DDBJ whole genome shotgun (WGS) entry which is preliminary data.</text>
</comment>
<gene>
    <name evidence="3" type="ORF">J2Z31_003544</name>
</gene>
<dbReference type="CDD" id="cd00570">
    <property type="entry name" value="GST_N_family"/>
    <property type="match status" value="1"/>
</dbReference>
<evidence type="ECO:0000313" key="3">
    <source>
        <dbReference type="EMBL" id="MBP2237030.1"/>
    </source>
</evidence>
<evidence type="ECO:0000259" key="1">
    <source>
        <dbReference type="PROSITE" id="PS50404"/>
    </source>
</evidence>
<reference evidence="3 4" key="1">
    <citation type="submission" date="2021-03" db="EMBL/GenBank/DDBJ databases">
        <title>Genomic Encyclopedia of Type Strains, Phase IV (KMG-IV): sequencing the most valuable type-strain genomes for metagenomic binning, comparative biology and taxonomic classification.</title>
        <authorList>
            <person name="Goeker M."/>
        </authorList>
    </citation>
    <scope>NUCLEOTIDE SEQUENCE [LARGE SCALE GENOMIC DNA]</scope>
    <source>
        <strain evidence="3 4">DSM 13372</strain>
    </source>
</reference>
<organism evidence="3 4">
    <name type="scientific">Sinorhizobium kostiense</name>
    <dbReference type="NCBI Taxonomy" id="76747"/>
    <lineage>
        <taxon>Bacteria</taxon>
        <taxon>Pseudomonadati</taxon>
        <taxon>Pseudomonadota</taxon>
        <taxon>Alphaproteobacteria</taxon>
        <taxon>Hyphomicrobiales</taxon>
        <taxon>Rhizobiaceae</taxon>
        <taxon>Sinorhizobium/Ensifer group</taxon>
        <taxon>Sinorhizobium</taxon>
    </lineage>
</organism>
<dbReference type="SUPFAM" id="SSF52833">
    <property type="entry name" value="Thioredoxin-like"/>
    <property type="match status" value="1"/>
</dbReference>
<dbReference type="Pfam" id="PF00043">
    <property type="entry name" value="GST_C"/>
    <property type="match status" value="1"/>
</dbReference>
<dbReference type="Gene3D" id="1.20.1050.10">
    <property type="match status" value="1"/>
</dbReference>
<dbReference type="RefSeq" id="WP_209602793.1">
    <property type="nucleotide sequence ID" value="NZ_JAGILA010000004.1"/>
</dbReference>
<dbReference type="InterPro" id="IPR004046">
    <property type="entry name" value="GST_C"/>
</dbReference>
<keyword evidence="4" id="KW-1185">Reference proteome</keyword>
<sequence>MALTLYLHPLASFCHKVMIALYETGTPFEAKIVDLMDPREHARYLEVWPAGKIPVLHDGARDRTVPETSIIIEYLDRLYPGGEPLIPQEEEQALEARLWDRFFDLYVQVPMQKIVTDTLRAAGENDSRGVADARAVLKTAYDMAERQLAGKTFAIGERFSIADCAAAPALFYAGIVEPFGAGHVNLSAYFERLVERPSFARVLAEARPYFDMFPYREAIPPRFL</sequence>
<proteinExistence type="predicted"/>